<dbReference type="InterPro" id="IPR050953">
    <property type="entry name" value="N4_N6_ade-DNA_methylase"/>
</dbReference>
<keyword evidence="3" id="KW-0489">Methyltransferase</keyword>
<dbReference type="GO" id="GO:0009007">
    <property type="term" value="F:site-specific DNA-methyltransferase (adenine-specific) activity"/>
    <property type="evidence" value="ECO:0007669"/>
    <property type="project" value="UniProtKB-EC"/>
</dbReference>
<evidence type="ECO:0000256" key="3">
    <source>
        <dbReference type="ARBA" id="ARBA00022603"/>
    </source>
</evidence>
<dbReference type="PRINTS" id="PR00507">
    <property type="entry name" value="N12N6MTFRASE"/>
</dbReference>
<dbReference type="Proteomes" id="UP000037239">
    <property type="component" value="Unassembled WGS sequence"/>
</dbReference>
<dbReference type="Gene3D" id="3.40.50.150">
    <property type="entry name" value="Vaccinia Virus protein VP39"/>
    <property type="match status" value="1"/>
</dbReference>
<evidence type="ECO:0000256" key="5">
    <source>
        <dbReference type="ARBA" id="ARBA00022691"/>
    </source>
</evidence>
<proteinExistence type="inferred from homology"/>
<comment type="catalytic activity">
    <reaction evidence="6">
        <text>a 2'-deoxyadenosine in DNA + S-adenosyl-L-methionine = an N(6)-methyl-2'-deoxyadenosine in DNA + S-adenosyl-L-homocysteine + H(+)</text>
        <dbReference type="Rhea" id="RHEA:15197"/>
        <dbReference type="Rhea" id="RHEA-COMP:12418"/>
        <dbReference type="Rhea" id="RHEA-COMP:12419"/>
        <dbReference type="ChEBI" id="CHEBI:15378"/>
        <dbReference type="ChEBI" id="CHEBI:57856"/>
        <dbReference type="ChEBI" id="CHEBI:59789"/>
        <dbReference type="ChEBI" id="CHEBI:90615"/>
        <dbReference type="ChEBI" id="CHEBI:90616"/>
        <dbReference type="EC" id="2.1.1.72"/>
    </reaction>
</comment>
<comment type="similarity">
    <text evidence="1">Belongs to the N(4)/N(6)-methyltransferase family.</text>
</comment>
<evidence type="ECO:0000313" key="8">
    <source>
        <dbReference type="EMBL" id="KOA51093.1"/>
    </source>
</evidence>
<dbReference type="GO" id="GO:0006304">
    <property type="term" value="P:DNA modification"/>
    <property type="evidence" value="ECO:0007669"/>
    <property type="project" value="InterPro"/>
</dbReference>
<dbReference type="InterPro" id="IPR011639">
    <property type="entry name" value="MethylTrfase_TaqI-like_dom"/>
</dbReference>
<name>A0AB34TB82_9BIFI</name>
<evidence type="ECO:0000256" key="2">
    <source>
        <dbReference type="ARBA" id="ARBA00011900"/>
    </source>
</evidence>
<reference evidence="8 9" key="1">
    <citation type="journal article" date="2015" name="Int J Genomics">
        <title>Comparative Genomics Revealed Genetic Diversity and Species/Strain-Level Differences in Carbohydrate Metabolism of Three Probiotic Bifidobacterial Species.</title>
        <authorList>
            <person name="Odamaki T."/>
            <person name="Horigome A."/>
            <person name="Sugahara H."/>
            <person name="Hashikura N."/>
            <person name="Minami J."/>
            <person name="Xiao J.Z."/>
            <person name="Abe F."/>
        </authorList>
    </citation>
    <scope>NUCLEOTIDE SEQUENCE [LARGE SCALE GENOMIC DNA]</scope>
    <source>
        <strain evidence="8 9">MCC 0483</strain>
    </source>
</reference>
<dbReference type="InterPro" id="IPR002052">
    <property type="entry name" value="DNA_methylase_N6_adenine_CS"/>
</dbReference>
<dbReference type="SUPFAM" id="SSF53335">
    <property type="entry name" value="S-adenosyl-L-methionine-dependent methyltransferases"/>
    <property type="match status" value="1"/>
</dbReference>
<keyword evidence="5" id="KW-0949">S-adenosyl-L-methionine</keyword>
<dbReference type="AlphaFoldDB" id="A0AB34TB82"/>
<accession>A0AB34TB82</accession>
<evidence type="ECO:0000259" key="7">
    <source>
        <dbReference type="Pfam" id="PF07669"/>
    </source>
</evidence>
<evidence type="ECO:0000256" key="4">
    <source>
        <dbReference type="ARBA" id="ARBA00022679"/>
    </source>
</evidence>
<dbReference type="EC" id="2.1.1.72" evidence="2"/>
<protein>
    <recommendedName>
        <fullName evidence="2">site-specific DNA-methyltransferase (adenine-specific)</fullName>
        <ecNumber evidence="2">2.1.1.72</ecNumber>
    </recommendedName>
</protein>
<dbReference type="EMBL" id="AWFK01000004">
    <property type="protein sequence ID" value="KOA51093.1"/>
    <property type="molecule type" value="Genomic_DNA"/>
</dbReference>
<dbReference type="PANTHER" id="PTHR33841:SF5">
    <property type="entry name" value="DNA METHYLASE (MODIFICATION METHYLASE) (METHYLTRANSFERASE)-RELATED"/>
    <property type="match status" value="1"/>
</dbReference>
<dbReference type="CDD" id="cd02440">
    <property type="entry name" value="AdoMet_MTases"/>
    <property type="match status" value="1"/>
</dbReference>
<evidence type="ECO:0000313" key="9">
    <source>
        <dbReference type="Proteomes" id="UP000037239"/>
    </source>
</evidence>
<evidence type="ECO:0000256" key="1">
    <source>
        <dbReference type="ARBA" id="ARBA00006594"/>
    </source>
</evidence>
<organism evidence="8 9">
    <name type="scientific">Bifidobacterium animalis subsp. animalis MCC 0483</name>
    <dbReference type="NCBI Taxonomy" id="1365955"/>
    <lineage>
        <taxon>Bacteria</taxon>
        <taxon>Bacillati</taxon>
        <taxon>Actinomycetota</taxon>
        <taxon>Actinomycetes</taxon>
        <taxon>Bifidobacteriales</taxon>
        <taxon>Bifidobacteriaceae</taxon>
        <taxon>Bifidobacterium</taxon>
    </lineage>
</organism>
<dbReference type="Pfam" id="PF07669">
    <property type="entry name" value="Eco57I"/>
    <property type="match status" value="1"/>
</dbReference>
<feature type="domain" description="Type II methyltransferase M.TaqI-like" evidence="7">
    <location>
        <begin position="108"/>
        <end position="202"/>
    </location>
</feature>
<comment type="caution">
    <text evidence="8">The sequence shown here is derived from an EMBL/GenBank/DDBJ whole genome shotgun (WGS) entry which is preliminary data.</text>
</comment>
<dbReference type="InterPro" id="IPR029063">
    <property type="entry name" value="SAM-dependent_MTases_sf"/>
</dbReference>
<keyword evidence="4" id="KW-0808">Transferase</keyword>
<dbReference type="GO" id="GO:0032259">
    <property type="term" value="P:methylation"/>
    <property type="evidence" value="ECO:0007669"/>
    <property type="project" value="UniProtKB-KW"/>
</dbReference>
<dbReference type="PANTHER" id="PTHR33841">
    <property type="entry name" value="DNA METHYLTRANSFERASE YEEA-RELATED"/>
    <property type="match status" value="1"/>
</dbReference>
<dbReference type="GO" id="GO:0003676">
    <property type="term" value="F:nucleic acid binding"/>
    <property type="evidence" value="ECO:0007669"/>
    <property type="project" value="InterPro"/>
</dbReference>
<sequence length="523" mass="59109">MLDLAGYTANCEAPLATRLIIEPSCGTGSFLTRIVARLCRNSRLHHIPWHALHDSVRAYDIDRHSIDDARESIADVLDRHGCPYEIRDALLDSWLHVDDFLLSQALPQADYIIGNPPYIRASKIDKSLKPLYIDSCPSMTAGTDLYVGFFDKSLDLLRKGGKLCFICADRWLQNQYGARLRDRVSHCTNLSTLIRLHGIDAFADSVDAYPAIMLLTKEQIHSLPAGRRGKTLQFVNCNSNFTADSIPNLLEDLQAPAAVSRDNYDIDVLPQIANPASPLPLGSSVDIDFILQAQNLPSLEESGVQLGIGIATGCDGVFVVDDPTIAEPDRLLPLFYMRDYRRNNMDKQRWLVNPWNADGSLINLVDYPKMRNYLTSNAERLKKRHIARKNESAWYRTIDKVNYDLLDHDLLLFPDLACYPEPVLSHGRYPHHNCYWIRSDQWDLRVLGGLLSSDITKRYIDCMGVKMRGGTLRFQAQYLRLLHVPPPESISLNAAKNLAEAFVENDAKKATYYATLAYKEAME</sequence>
<dbReference type="PROSITE" id="PS00092">
    <property type="entry name" value="N6_MTASE"/>
    <property type="match status" value="1"/>
</dbReference>
<gene>
    <name evidence="8" type="ORF">BAAM0483_02345</name>
</gene>
<evidence type="ECO:0000256" key="6">
    <source>
        <dbReference type="ARBA" id="ARBA00047942"/>
    </source>
</evidence>